<keyword evidence="4 11" id="KW-0240">DNA-directed RNA polymerase</keyword>
<evidence type="ECO:0000256" key="6">
    <source>
        <dbReference type="ARBA" id="ARBA00022695"/>
    </source>
</evidence>
<dbReference type="NCBIfam" id="TIGR00690">
    <property type="entry name" value="rpoZ"/>
    <property type="match status" value="1"/>
</dbReference>
<evidence type="ECO:0000256" key="11">
    <source>
        <dbReference type="HAMAP-Rule" id="MF_00366"/>
    </source>
</evidence>
<dbReference type="EC" id="2.7.7.6" evidence="2 11"/>
<dbReference type="AlphaFoldDB" id="A0A217EG73"/>
<protein>
    <recommendedName>
        <fullName evidence="3 11">DNA-directed RNA polymerase subunit omega</fullName>
        <shortName evidence="11">RNAP omega subunit</shortName>
        <ecNumber evidence="2 11">2.7.7.6</ecNumber>
    </recommendedName>
    <alternativeName>
        <fullName evidence="9 11">RNA polymerase omega subunit</fullName>
    </alternativeName>
    <alternativeName>
        <fullName evidence="8 11">Transcriptase subunit omega</fullName>
    </alternativeName>
</protein>
<dbReference type="GO" id="GO:0003899">
    <property type="term" value="F:DNA-directed RNA polymerase activity"/>
    <property type="evidence" value="ECO:0007669"/>
    <property type="project" value="UniProtKB-UniRule"/>
</dbReference>
<dbReference type="GO" id="GO:0006351">
    <property type="term" value="P:DNA-templated transcription"/>
    <property type="evidence" value="ECO:0007669"/>
    <property type="project" value="UniProtKB-UniRule"/>
</dbReference>
<evidence type="ECO:0000256" key="5">
    <source>
        <dbReference type="ARBA" id="ARBA00022679"/>
    </source>
</evidence>
<evidence type="ECO:0000256" key="4">
    <source>
        <dbReference type="ARBA" id="ARBA00022478"/>
    </source>
</evidence>
<keyword evidence="6 11" id="KW-0548">Nucleotidyltransferase</keyword>
<evidence type="ECO:0000256" key="7">
    <source>
        <dbReference type="ARBA" id="ARBA00023163"/>
    </source>
</evidence>
<dbReference type="OrthoDB" id="9796300at2"/>
<dbReference type="EMBL" id="FZLN01000002">
    <property type="protein sequence ID" value="SNQ29483.1"/>
    <property type="molecule type" value="Genomic_DNA"/>
</dbReference>
<sequence length="92" mass="10435">MARVTVEDCLDHVDNRFELVLVASKRARQLSRQGMEPTVDWDNDKPTVVSLREIALGHVTKGILKQRDQDYQTSNLDMALSANNLNLDGYSF</sequence>
<dbReference type="SMART" id="SM01409">
    <property type="entry name" value="RNA_pol_Rpb6"/>
    <property type="match status" value="1"/>
</dbReference>
<comment type="function">
    <text evidence="11">Promotes RNA polymerase assembly. Latches the N- and C-terminal regions of the beta' subunit thereby facilitating its interaction with the beta and alpha subunits.</text>
</comment>
<dbReference type="Proteomes" id="UP000243463">
    <property type="component" value="Unassembled WGS sequence"/>
</dbReference>
<name>A0A217EG73_9GAMM</name>
<keyword evidence="13" id="KW-1185">Reference proteome</keyword>
<dbReference type="InterPro" id="IPR006110">
    <property type="entry name" value="Pol_omega/Rpo6/RPB6"/>
</dbReference>
<gene>
    <name evidence="11" type="primary">rpoZ</name>
    <name evidence="12" type="ORF">SAMN05444584_1437</name>
</gene>
<proteinExistence type="inferred from homology"/>
<evidence type="ECO:0000313" key="13">
    <source>
        <dbReference type="Proteomes" id="UP000243463"/>
    </source>
</evidence>
<evidence type="ECO:0000313" key="12">
    <source>
        <dbReference type="EMBL" id="SNQ29483.1"/>
    </source>
</evidence>
<keyword evidence="5 11" id="KW-0808">Transferase</keyword>
<organism evidence="12 13">
    <name type="scientific">Acinetobacter apis</name>
    <dbReference type="NCBI Taxonomy" id="1229165"/>
    <lineage>
        <taxon>Bacteria</taxon>
        <taxon>Pseudomonadati</taxon>
        <taxon>Pseudomonadota</taxon>
        <taxon>Gammaproteobacteria</taxon>
        <taxon>Moraxellales</taxon>
        <taxon>Moraxellaceae</taxon>
        <taxon>Acinetobacter</taxon>
    </lineage>
</organism>
<dbReference type="Gene3D" id="3.90.940.10">
    <property type="match status" value="1"/>
</dbReference>
<evidence type="ECO:0000256" key="2">
    <source>
        <dbReference type="ARBA" id="ARBA00012418"/>
    </source>
</evidence>
<dbReference type="Pfam" id="PF01192">
    <property type="entry name" value="RNA_pol_Rpb6"/>
    <property type="match status" value="1"/>
</dbReference>
<comment type="catalytic activity">
    <reaction evidence="10 11">
        <text>RNA(n) + a ribonucleoside 5'-triphosphate = RNA(n+1) + diphosphate</text>
        <dbReference type="Rhea" id="RHEA:21248"/>
        <dbReference type="Rhea" id="RHEA-COMP:14527"/>
        <dbReference type="Rhea" id="RHEA-COMP:17342"/>
        <dbReference type="ChEBI" id="CHEBI:33019"/>
        <dbReference type="ChEBI" id="CHEBI:61557"/>
        <dbReference type="ChEBI" id="CHEBI:140395"/>
        <dbReference type="EC" id="2.7.7.6"/>
    </reaction>
</comment>
<dbReference type="SUPFAM" id="SSF63562">
    <property type="entry name" value="RPB6/omega subunit-like"/>
    <property type="match status" value="1"/>
</dbReference>
<dbReference type="RefSeq" id="WP_088823530.1">
    <property type="nucleotide sequence ID" value="NZ_FZLN01000002.1"/>
</dbReference>
<dbReference type="GO" id="GO:0003677">
    <property type="term" value="F:DNA binding"/>
    <property type="evidence" value="ECO:0007669"/>
    <property type="project" value="UniProtKB-UniRule"/>
</dbReference>
<evidence type="ECO:0000256" key="9">
    <source>
        <dbReference type="ARBA" id="ARBA00030998"/>
    </source>
</evidence>
<comment type="subunit">
    <text evidence="11">The RNAP catalytic core consists of 2 alpha, 1 beta, 1 beta' and 1 omega subunit. When a sigma factor is associated with the core the holoenzyme is formed, which can initiate transcription.</text>
</comment>
<dbReference type="InterPro" id="IPR003716">
    <property type="entry name" value="DNA-dir_RNA_pol_omega"/>
</dbReference>
<comment type="similarity">
    <text evidence="1 11">Belongs to the RNA polymerase subunit omega family.</text>
</comment>
<evidence type="ECO:0000256" key="1">
    <source>
        <dbReference type="ARBA" id="ARBA00006711"/>
    </source>
</evidence>
<dbReference type="PANTHER" id="PTHR34476:SF1">
    <property type="entry name" value="DNA-DIRECTED RNA POLYMERASE SUBUNIT OMEGA"/>
    <property type="match status" value="1"/>
</dbReference>
<reference evidence="13" key="1">
    <citation type="submission" date="2017-06" db="EMBL/GenBank/DDBJ databases">
        <authorList>
            <person name="Varghese N."/>
            <person name="Submissions S."/>
        </authorList>
    </citation>
    <scope>NUCLEOTIDE SEQUENCE [LARGE SCALE GENOMIC DNA]</scope>
    <source>
        <strain evidence="13">ANC 5114</strain>
    </source>
</reference>
<dbReference type="InterPro" id="IPR036161">
    <property type="entry name" value="RPB6/omega-like_sf"/>
</dbReference>
<accession>A0A217EG73</accession>
<evidence type="ECO:0000256" key="8">
    <source>
        <dbReference type="ARBA" id="ARBA00029924"/>
    </source>
</evidence>
<keyword evidence="7 11" id="KW-0804">Transcription</keyword>
<evidence type="ECO:0000256" key="10">
    <source>
        <dbReference type="ARBA" id="ARBA00048552"/>
    </source>
</evidence>
<evidence type="ECO:0000256" key="3">
    <source>
        <dbReference type="ARBA" id="ARBA00013725"/>
    </source>
</evidence>
<dbReference type="GO" id="GO:0000428">
    <property type="term" value="C:DNA-directed RNA polymerase complex"/>
    <property type="evidence" value="ECO:0007669"/>
    <property type="project" value="UniProtKB-KW"/>
</dbReference>
<dbReference type="PANTHER" id="PTHR34476">
    <property type="entry name" value="DNA-DIRECTED RNA POLYMERASE SUBUNIT OMEGA"/>
    <property type="match status" value="1"/>
</dbReference>
<dbReference type="HAMAP" id="MF_00366">
    <property type="entry name" value="RNApol_bact_RpoZ"/>
    <property type="match status" value="1"/>
</dbReference>